<dbReference type="InterPro" id="IPR000944">
    <property type="entry name" value="Tscrpt_reg_Rrf2"/>
</dbReference>
<dbReference type="Pfam" id="PF02082">
    <property type="entry name" value="Rrf2"/>
    <property type="match status" value="1"/>
</dbReference>
<reference evidence="2 3" key="2">
    <citation type="submission" date="2017-06" db="EMBL/GenBank/DDBJ databases">
        <authorList>
            <consortium name="Pathogen Informatics"/>
        </authorList>
    </citation>
    <scope>NUCLEOTIDE SEQUENCE [LARGE SCALE GENOMIC DNA]</scope>
    <source>
        <strain evidence="2 3">NCTC13833</strain>
    </source>
</reference>
<dbReference type="InterPro" id="IPR036390">
    <property type="entry name" value="WH_DNA-bd_sf"/>
</dbReference>
<accession>A0A240C7N5</accession>
<dbReference type="EMBL" id="LT906464">
    <property type="protein sequence ID" value="SNW03196.1"/>
    <property type="molecule type" value="Genomic_DNA"/>
</dbReference>
<evidence type="ECO:0000313" key="4">
    <source>
        <dbReference type="Proteomes" id="UP000652995"/>
    </source>
</evidence>
<organism evidence="2 3">
    <name type="scientific">Staphylococcus muscae</name>
    <dbReference type="NCBI Taxonomy" id="1294"/>
    <lineage>
        <taxon>Bacteria</taxon>
        <taxon>Bacillati</taxon>
        <taxon>Bacillota</taxon>
        <taxon>Bacilli</taxon>
        <taxon>Bacillales</taxon>
        <taxon>Staphylococcaceae</taxon>
        <taxon>Staphylococcus</taxon>
    </lineage>
</organism>
<reference evidence="4" key="3">
    <citation type="journal article" date="2019" name="Int. J. Syst. Evol. Microbiol.">
        <title>The Global Catalogue of Microorganisms (GCM) 10K type strain sequencing project: providing services to taxonomists for standard genome sequencing and annotation.</title>
        <authorList>
            <consortium name="The Broad Institute Genomics Platform"/>
            <consortium name="The Broad Institute Genome Sequencing Center for Infectious Disease"/>
            <person name="Wu L."/>
            <person name="Ma J."/>
        </authorList>
    </citation>
    <scope>NUCLEOTIDE SEQUENCE [LARGE SCALE GENOMIC DNA]</scope>
    <source>
        <strain evidence="4">CCM 4175</strain>
    </source>
</reference>
<dbReference type="PROSITE" id="PS51197">
    <property type="entry name" value="HTH_RRF2_2"/>
    <property type="match status" value="1"/>
</dbReference>
<dbReference type="GO" id="GO:0003700">
    <property type="term" value="F:DNA-binding transcription factor activity"/>
    <property type="evidence" value="ECO:0007669"/>
    <property type="project" value="TreeGrafter"/>
</dbReference>
<name>A0A240C7N5_9STAP</name>
<evidence type="ECO:0000313" key="1">
    <source>
        <dbReference type="EMBL" id="GGA89935.1"/>
    </source>
</evidence>
<reference evidence="1" key="1">
    <citation type="journal article" date="2014" name="Int. J. Syst. Evol. Microbiol.">
        <title>Complete genome of a new Firmicutes species belonging to the dominant human colonic microbiota ('Ruminococcus bicirculans') reveals two chromosomes and a selective capacity to utilize plant glucans.</title>
        <authorList>
            <consortium name="NISC Comparative Sequencing Program"/>
            <person name="Wegmann U."/>
            <person name="Louis P."/>
            <person name="Goesmann A."/>
            <person name="Henrissat B."/>
            <person name="Duncan S.H."/>
            <person name="Flint H.J."/>
        </authorList>
    </citation>
    <scope>NUCLEOTIDE SEQUENCE</scope>
    <source>
        <strain evidence="1">CCM 4175</strain>
    </source>
</reference>
<reference evidence="1" key="4">
    <citation type="submission" date="2024-05" db="EMBL/GenBank/DDBJ databases">
        <authorList>
            <person name="Sun Q."/>
            <person name="Sedlacek I."/>
        </authorList>
    </citation>
    <scope>NUCLEOTIDE SEQUENCE</scope>
    <source>
        <strain evidence="1">CCM 4175</strain>
    </source>
</reference>
<dbReference type="PANTHER" id="PTHR33221:SF15">
    <property type="entry name" value="HTH-TYPE TRANSCRIPTIONAL REGULATOR YWGB-RELATED"/>
    <property type="match status" value="1"/>
</dbReference>
<dbReference type="GO" id="GO:0005829">
    <property type="term" value="C:cytosol"/>
    <property type="evidence" value="ECO:0007669"/>
    <property type="project" value="TreeGrafter"/>
</dbReference>
<proteinExistence type="predicted"/>
<gene>
    <name evidence="2" type="primary">ywnA_1</name>
    <name evidence="1" type="ORF">GCM10007183_12720</name>
    <name evidence="2" type="ORF">SAMEA4412661_01504</name>
</gene>
<dbReference type="Gene3D" id="1.10.10.10">
    <property type="entry name" value="Winged helix-like DNA-binding domain superfamily/Winged helix DNA-binding domain"/>
    <property type="match status" value="1"/>
</dbReference>
<dbReference type="KEGG" id="smus:C7J88_04195"/>
<sequence length="139" mass="15331">MRPSTKLSSAVHILSLIAMNPFSNLTSERIAESMVTNPSAVRQIMSQLKKANLINSVHGHAQPVLNKPPESINLLEIYRAVEGDKPLLHLKAVINPDCGPGTKIQSSLGQQFDILHEKIFQEFASVTLKDILDGTKNMY</sequence>
<keyword evidence="4" id="KW-1185">Reference proteome</keyword>
<dbReference type="Proteomes" id="UP000652995">
    <property type="component" value="Unassembled WGS sequence"/>
</dbReference>
<dbReference type="OrthoDB" id="213028at2"/>
<evidence type="ECO:0000313" key="3">
    <source>
        <dbReference type="Proteomes" id="UP000243706"/>
    </source>
</evidence>
<protein>
    <submittedName>
        <fullName evidence="2">Rrf2 family transcriptional regulator</fullName>
    </submittedName>
</protein>
<dbReference type="SUPFAM" id="SSF46785">
    <property type="entry name" value="Winged helix' DNA-binding domain"/>
    <property type="match status" value="1"/>
</dbReference>
<evidence type="ECO:0000313" key="2">
    <source>
        <dbReference type="EMBL" id="SNW03196.1"/>
    </source>
</evidence>
<dbReference type="Proteomes" id="UP000243706">
    <property type="component" value="Chromosome 1"/>
</dbReference>
<dbReference type="AlphaFoldDB" id="A0A240C7N5"/>
<dbReference type="RefSeq" id="WP_095117401.1">
    <property type="nucleotide sequence ID" value="NZ_BMCB01000006.1"/>
</dbReference>
<dbReference type="EMBL" id="BMCB01000006">
    <property type="protein sequence ID" value="GGA89935.1"/>
    <property type="molecule type" value="Genomic_DNA"/>
</dbReference>
<dbReference type="PANTHER" id="PTHR33221">
    <property type="entry name" value="WINGED HELIX-TURN-HELIX TRANSCRIPTIONAL REGULATOR, RRF2 FAMILY"/>
    <property type="match status" value="1"/>
</dbReference>
<dbReference type="InterPro" id="IPR036388">
    <property type="entry name" value="WH-like_DNA-bd_sf"/>
</dbReference>